<dbReference type="SUPFAM" id="SSF88713">
    <property type="entry name" value="Glycoside hydrolase/deacetylase"/>
    <property type="match status" value="1"/>
</dbReference>
<gene>
    <name evidence="5" type="ORF">FM110_05755</name>
</gene>
<feature type="compositionally biased region" description="Low complexity" evidence="3">
    <location>
        <begin position="265"/>
        <end position="283"/>
    </location>
</feature>
<dbReference type="PANTHER" id="PTHR10587:SF133">
    <property type="entry name" value="CHITIN DEACETYLASE 1-RELATED"/>
    <property type="match status" value="1"/>
</dbReference>
<dbReference type="Pfam" id="PF01522">
    <property type="entry name" value="Polysacc_deac_1"/>
    <property type="match status" value="1"/>
</dbReference>
<dbReference type="GO" id="GO:0005975">
    <property type="term" value="P:carbohydrate metabolic process"/>
    <property type="evidence" value="ECO:0007669"/>
    <property type="project" value="InterPro"/>
</dbReference>
<proteinExistence type="predicted"/>
<accession>A0A1X6WYK3</accession>
<keyword evidence="6" id="KW-1185">Reference proteome</keyword>
<dbReference type="PANTHER" id="PTHR10587">
    <property type="entry name" value="GLYCOSYL TRANSFERASE-RELATED"/>
    <property type="match status" value="1"/>
</dbReference>
<keyword evidence="2 5" id="KW-0378">Hydrolase</keyword>
<dbReference type="InterPro" id="IPR002509">
    <property type="entry name" value="NODB_dom"/>
</dbReference>
<name>A0A1X6WYK3_9MICO</name>
<sequence>MLTGAGLLGTLGLVAIGGRSLVSALGAEDAAERRANGARSEAGADGASPHADSLLAALPDLASRVPEATTTDLALLDRGPAASVPRLPSARGLSSALDVTLNKVLREHGYAGDGAGTLALHGQVAVCGRDVLGAVLSHRDARGETALAVYYRAEQDRALTSPGLIAPEQWMTFEKAVAALARDVPALDSLSLADALQEQPRPWGNGPTILPGDQGALRLLFPAALRDGEHTAVELVLPARETQPLLSDDGRAVLAAVAAPADFDPATVTPPGDAASAPAAAPDPSAPKPSAPRAADAPGPISQLAPRSGPGVRPSPVPAPDASRLRALALTFDDGPSPQLNGKLRDALDARRAPATFFMIGRSVAASPAWCTRTALAGMEVGSHSWSHAQLDKKRGAGLDEQLTRASEEIARCTGRPPFLLRAPYGARNRRSDDAAGRLGEADVLWDVDTEDWKTLDTDANIAAVHRDAHRGAIILMHEIHPTSVAAVPAILQDLQAQGYCLLTCSELAQGTVAAGSHWRHG</sequence>
<evidence type="ECO:0000256" key="3">
    <source>
        <dbReference type="SAM" id="MobiDB-lite"/>
    </source>
</evidence>
<dbReference type="AlphaFoldDB" id="A0A1X6WYK3"/>
<dbReference type="GO" id="GO:0046872">
    <property type="term" value="F:metal ion binding"/>
    <property type="evidence" value="ECO:0007669"/>
    <property type="project" value="UniProtKB-KW"/>
</dbReference>
<evidence type="ECO:0000256" key="1">
    <source>
        <dbReference type="ARBA" id="ARBA00022723"/>
    </source>
</evidence>
<evidence type="ECO:0000313" key="5">
    <source>
        <dbReference type="EMBL" id="SLM90891.1"/>
    </source>
</evidence>
<dbReference type="EMBL" id="FWFG01000051">
    <property type="protein sequence ID" value="SLM90891.1"/>
    <property type="molecule type" value="Genomic_DNA"/>
</dbReference>
<reference evidence="5 6" key="1">
    <citation type="submission" date="2017-02" db="EMBL/GenBank/DDBJ databases">
        <authorList>
            <person name="Peterson S.W."/>
        </authorList>
    </citation>
    <scope>NUCLEOTIDE SEQUENCE [LARGE SCALE GENOMIC DNA]</scope>
    <source>
        <strain evidence="5 6">CIP104813</strain>
    </source>
</reference>
<feature type="region of interest" description="Disordered" evidence="3">
    <location>
        <begin position="265"/>
        <end position="320"/>
    </location>
</feature>
<dbReference type="PROSITE" id="PS51677">
    <property type="entry name" value="NODB"/>
    <property type="match status" value="1"/>
</dbReference>
<dbReference type="GO" id="GO:0016020">
    <property type="term" value="C:membrane"/>
    <property type="evidence" value="ECO:0007669"/>
    <property type="project" value="TreeGrafter"/>
</dbReference>
<dbReference type="InterPro" id="IPR050248">
    <property type="entry name" value="Polysacc_deacetylase_ArnD"/>
</dbReference>
<feature type="domain" description="NodB homology" evidence="4">
    <location>
        <begin position="326"/>
        <end position="503"/>
    </location>
</feature>
<dbReference type="GO" id="GO:0016810">
    <property type="term" value="F:hydrolase activity, acting on carbon-nitrogen (but not peptide) bonds"/>
    <property type="evidence" value="ECO:0007669"/>
    <property type="project" value="InterPro"/>
</dbReference>
<organism evidence="5 6">
    <name type="scientific">Brachybacterium nesterenkovii</name>
    <dbReference type="NCBI Taxonomy" id="47847"/>
    <lineage>
        <taxon>Bacteria</taxon>
        <taxon>Bacillati</taxon>
        <taxon>Actinomycetota</taxon>
        <taxon>Actinomycetes</taxon>
        <taxon>Micrococcales</taxon>
        <taxon>Dermabacteraceae</taxon>
        <taxon>Brachybacterium</taxon>
    </lineage>
</organism>
<dbReference type="Gene3D" id="3.20.20.370">
    <property type="entry name" value="Glycoside hydrolase/deacetylase"/>
    <property type="match status" value="1"/>
</dbReference>
<evidence type="ECO:0000256" key="2">
    <source>
        <dbReference type="ARBA" id="ARBA00022801"/>
    </source>
</evidence>
<dbReference type="EC" id="3.5.1.-" evidence="5"/>
<dbReference type="InterPro" id="IPR011330">
    <property type="entry name" value="Glyco_hydro/deAcase_b/a-brl"/>
</dbReference>
<keyword evidence="1" id="KW-0479">Metal-binding</keyword>
<evidence type="ECO:0000313" key="6">
    <source>
        <dbReference type="Proteomes" id="UP000195981"/>
    </source>
</evidence>
<protein>
    <submittedName>
        <fullName evidence="5">Peptidoglycan N-acetylglucosamine deacetylase</fullName>
        <ecNumber evidence="5">3.5.1.-</ecNumber>
    </submittedName>
</protein>
<dbReference type="Proteomes" id="UP000195981">
    <property type="component" value="Unassembled WGS sequence"/>
</dbReference>
<evidence type="ECO:0000259" key="4">
    <source>
        <dbReference type="PROSITE" id="PS51677"/>
    </source>
</evidence>